<accession>A0AAP0GBN0</accession>
<keyword evidence="1" id="KW-1133">Transmembrane helix</keyword>
<evidence type="ECO:0000313" key="2">
    <source>
        <dbReference type="EMBL" id="KAK8950664.1"/>
    </source>
</evidence>
<sequence length="96" mass="11254">MIKLQPKIYDHIMFTVHISFIPLVCSQVPIILIYLIESRREVLWEPSRAIVIFYGFSAYHSSSFHTSRYLVPNCRLFPSFFSNRFGYLCGIDCISL</sequence>
<keyword evidence="1" id="KW-0472">Membrane</keyword>
<gene>
    <name evidence="2" type="ORF">KSP39_PZI004055</name>
</gene>
<protein>
    <submittedName>
        <fullName evidence="2">Uncharacterized protein</fullName>
    </submittedName>
</protein>
<organism evidence="2 3">
    <name type="scientific">Platanthera zijinensis</name>
    <dbReference type="NCBI Taxonomy" id="2320716"/>
    <lineage>
        <taxon>Eukaryota</taxon>
        <taxon>Viridiplantae</taxon>
        <taxon>Streptophyta</taxon>
        <taxon>Embryophyta</taxon>
        <taxon>Tracheophyta</taxon>
        <taxon>Spermatophyta</taxon>
        <taxon>Magnoliopsida</taxon>
        <taxon>Liliopsida</taxon>
        <taxon>Asparagales</taxon>
        <taxon>Orchidaceae</taxon>
        <taxon>Orchidoideae</taxon>
        <taxon>Orchideae</taxon>
        <taxon>Orchidinae</taxon>
        <taxon>Platanthera</taxon>
    </lineage>
</organism>
<feature type="transmembrane region" description="Helical" evidence="1">
    <location>
        <begin position="12"/>
        <end position="36"/>
    </location>
</feature>
<evidence type="ECO:0000313" key="3">
    <source>
        <dbReference type="Proteomes" id="UP001418222"/>
    </source>
</evidence>
<dbReference type="AlphaFoldDB" id="A0AAP0GBN0"/>
<keyword evidence="3" id="KW-1185">Reference proteome</keyword>
<reference evidence="2 3" key="1">
    <citation type="journal article" date="2022" name="Nat. Plants">
        <title>Genomes of leafy and leafless Platanthera orchids illuminate the evolution of mycoheterotrophy.</title>
        <authorList>
            <person name="Li M.H."/>
            <person name="Liu K.W."/>
            <person name="Li Z."/>
            <person name="Lu H.C."/>
            <person name="Ye Q.L."/>
            <person name="Zhang D."/>
            <person name="Wang J.Y."/>
            <person name="Li Y.F."/>
            <person name="Zhong Z.M."/>
            <person name="Liu X."/>
            <person name="Yu X."/>
            <person name="Liu D.K."/>
            <person name="Tu X.D."/>
            <person name="Liu B."/>
            <person name="Hao Y."/>
            <person name="Liao X.Y."/>
            <person name="Jiang Y.T."/>
            <person name="Sun W.H."/>
            <person name="Chen J."/>
            <person name="Chen Y.Q."/>
            <person name="Ai Y."/>
            <person name="Zhai J.W."/>
            <person name="Wu S.S."/>
            <person name="Zhou Z."/>
            <person name="Hsiao Y.Y."/>
            <person name="Wu W.L."/>
            <person name="Chen Y.Y."/>
            <person name="Lin Y.F."/>
            <person name="Hsu J.L."/>
            <person name="Li C.Y."/>
            <person name="Wang Z.W."/>
            <person name="Zhao X."/>
            <person name="Zhong W.Y."/>
            <person name="Ma X.K."/>
            <person name="Ma L."/>
            <person name="Huang J."/>
            <person name="Chen G.Z."/>
            <person name="Huang M.Z."/>
            <person name="Huang L."/>
            <person name="Peng D.H."/>
            <person name="Luo Y.B."/>
            <person name="Zou S.Q."/>
            <person name="Chen S.P."/>
            <person name="Lan S."/>
            <person name="Tsai W.C."/>
            <person name="Van de Peer Y."/>
            <person name="Liu Z.J."/>
        </authorList>
    </citation>
    <scope>NUCLEOTIDE SEQUENCE [LARGE SCALE GENOMIC DNA]</scope>
    <source>
        <strain evidence="2">Lor287</strain>
    </source>
</reference>
<name>A0AAP0GBN0_9ASPA</name>
<keyword evidence="1" id="KW-0812">Transmembrane</keyword>
<dbReference type="Proteomes" id="UP001418222">
    <property type="component" value="Unassembled WGS sequence"/>
</dbReference>
<proteinExistence type="predicted"/>
<evidence type="ECO:0000256" key="1">
    <source>
        <dbReference type="SAM" id="Phobius"/>
    </source>
</evidence>
<dbReference type="EMBL" id="JBBWWQ010000003">
    <property type="protein sequence ID" value="KAK8950664.1"/>
    <property type="molecule type" value="Genomic_DNA"/>
</dbReference>
<comment type="caution">
    <text evidence="2">The sequence shown here is derived from an EMBL/GenBank/DDBJ whole genome shotgun (WGS) entry which is preliminary data.</text>
</comment>